<reference evidence="2 3" key="1">
    <citation type="submission" date="2017-06" db="EMBL/GenBank/DDBJ databases">
        <title>Ant-infecting Ophiocordyceps genomes reveal a high diversity of potential behavioral manipulation genes and a possible major role for enterotoxins.</title>
        <authorList>
            <person name="De Bekker C."/>
            <person name="Evans H.C."/>
            <person name="Brachmann A."/>
            <person name="Hughes D.P."/>
        </authorList>
    </citation>
    <scope>NUCLEOTIDE SEQUENCE [LARGE SCALE GENOMIC DNA]</scope>
    <source>
        <strain evidence="2 3">Map16</strain>
    </source>
</reference>
<accession>A0A2C5XM51</accession>
<evidence type="ECO:0000256" key="1">
    <source>
        <dbReference type="SAM" id="MobiDB-lite"/>
    </source>
</evidence>
<feature type="region of interest" description="Disordered" evidence="1">
    <location>
        <begin position="263"/>
        <end position="318"/>
    </location>
</feature>
<name>A0A2C5XM51_9HYPO</name>
<dbReference type="EMBL" id="NJES01000156">
    <property type="protein sequence ID" value="PHH76599.1"/>
    <property type="molecule type" value="Genomic_DNA"/>
</dbReference>
<dbReference type="AlphaFoldDB" id="A0A2C5XM51"/>
<evidence type="ECO:0000313" key="2">
    <source>
        <dbReference type="EMBL" id="PHH76599.1"/>
    </source>
</evidence>
<protein>
    <submittedName>
        <fullName evidence="2">Uncharacterized protein</fullName>
    </submittedName>
</protein>
<proteinExistence type="predicted"/>
<sequence length="773" mass="87112">MNNRLSGAHWPLSSCRIERRRAEGQIIYLAMNLTSDEEDDNHDFKLPDTESPQLDIWTSIRSERTRLNGNPLQISEARDVESFIVLFNRLASSRVSSKRIKPEEPRHRRQLLDFLRPSFPKAFDDMLKPDRSRHQRVKARHLHERDQLRMSLVRGARTTEMSLKRRDQLIQPAMVLAPMRDVYSAVDGSRADASPVNPIGNGSRGNARGDHPVNFFENDVSTVQQSVSTGDTDQETTTTTSKPTMCLRVRGLHVCWDHAINSINASDNGSRTDASGPSNLSGNGPRADASGPSNLSGNGPRADASGPSNLSGADASGSEGEFTEAILRQLDISKRRYIGNLPFQHDEMVLARDARTTDDETWTRREWVSGWAKLRTERRLSKQASCYRLTSDHTSTTTQFYLSFSPFGVFLSLTSGSNSTMRLKLCWSFRWTPDDLNSSSRIQQTYSEPRVARVVMHRRLKPLQIFDVSMNRHLTAATIQCRSDEIYQLTSGEGMTGCLLARGENGTASIFSSCNLHRPENELQTQKLALQNSNILRQPHRFSQHDGMLPRASSHPSTPIIINLRTKTLRSVSSPCSGLITAIIRSQNNSTNPPQLNRFSQQLLRDSQDKVLDGPQDENNTPRLNSVFALNAKVNGLRSSFNADYMYTNRYEEQVNEQLPPFNADYTLKSLWRSRCRDVSLRSAGTQSLNIKSSSTSRQKPRIFKNDKVSTATISFHFSTQRILQTLLRQNRFSHRPRRDSGRAKGAFLFPPQSGSWLTSAYKELLHPGFSSA</sequence>
<feature type="region of interest" description="Disordered" evidence="1">
    <location>
        <begin position="189"/>
        <end position="214"/>
    </location>
</feature>
<feature type="compositionally biased region" description="Polar residues" evidence="1">
    <location>
        <begin position="263"/>
        <end position="282"/>
    </location>
</feature>
<keyword evidence="3" id="KW-1185">Reference proteome</keyword>
<dbReference type="Proteomes" id="UP000226431">
    <property type="component" value="Unassembled WGS sequence"/>
</dbReference>
<evidence type="ECO:0000313" key="3">
    <source>
        <dbReference type="Proteomes" id="UP000226431"/>
    </source>
</evidence>
<gene>
    <name evidence="2" type="ORF">CDD80_1385</name>
</gene>
<comment type="caution">
    <text evidence="2">The sequence shown here is derived from an EMBL/GenBank/DDBJ whole genome shotgun (WGS) entry which is preliminary data.</text>
</comment>
<organism evidence="2 3">
    <name type="scientific">Ophiocordyceps camponoti-rufipedis</name>
    <dbReference type="NCBI Taxonomy" id="2004952"/>
    <lineage>
        <taxon>Eukaryota</taxon>
        <taxon>Fungi</taxon>
        <taxon>Dikarya</taxon>
        <taxon>Ascomycota</taxon>
        <taxon>Pezizomycotina</taxon>
        <taxon>Sordariomycetes</taxon>
        <taxon>Hypocreomycetidae</taxon>
        <taxon>Hypocreales</taxon>
        <taxon>Ophiocordycipitaceae</taxon>
        <taxon>Ophiocordyceps</taxon>
    </lineage>
</organism>